<dbReference type="Proteomes" id="UP000244092">
    <property type="component" value="Unassembled WGS sequence"/>
</dbReference>
<dbReference type="STRING" id="83219.PM02_14980"/>
<evidence type="ECO:0000256" key="6">
    <source>
        <dbReference type="ARBA" id="ARBA00022989"/>
    </source>
</evidence>
<evidence type="ECO:0000256" key="2">
    <source>
        <dbReference type="ARBA" id="ARBA00009212"/>
    </source>
</evidence>
<name>A0A061SKQ0_9RHOB</name>
<evidence type="ECO:0000313" key="11">
    <source>
        <dbReference type="EMBL" id="PTX74238.1"/>
    </source>
</evidence>
<keyword evidence="8" id="KW-0406">Ion transport</keyword>
<dbReference type="EMBL" id="QBKU01000004">
    <property type="protein sequence ID" value="PTX74238.1"/>
    <property type="molecule type" value="Genomic_DNA"/>
</dbReference>
<protein>
    <submittedName>
        <fullName evidence="10">Cation:proton antiporter</fullName>
    </submittedName>
    <submittedName>
        <fullName evidence="11">Multisubunit potassium/proton antiporter PhaF subunit</fullName>
    </submittedName>
</protein>
<evidence type="ECO:0000313" key="10">
    <source>
        <dbReference type="EMBL" id="KAJ02266.1"/>
    </source>
</evidence>
<keyword evidence="4 8" id="KW-1003">Cell membrane</keyword>
<dbReference type="OrthoDB" id="9800226at2"/>
<keyword evidence="12" id="KW-1185">Reference proteome</keyword>
<dbReference type="AlphaFoldDB" id="A0A061SKQ0"/>
<comment type="caution">
    <text evidence="10">The sequence shown here is derived from an EMBL/GenBank/DDBJ whole genome shotgun (WGS) entry which is preliminary data.</text>
</comment>
<evidence type="ECO:0000256" key="1">
    <source>
        <dbReference type="ARBA" id="ARBA00004651"/>
    </source>
</evidence>
<keyword evidence="5 9" id="KW-0812">Transmembrane</keyword>
<evidence type="ECO:0000256" key="7">
    <source>
        <dbReference type="ARBA" id="ARBA00023136"/>
    </source>
</evidence>
<evidence type="ECO:0000313" key="13">
    <source>
        <dbReference type="Proteomes" id="UP000244092"/>
    </source>
</evidence>
<dbReference type="GO" id="GO:0005886">
    <property type="term" value="C:plasma membrane"/>
    <property type="evidence" value="ECO:0007669"/>
    <property type="project" value="UniProtKB-SubCell"/>
</dbReference>
<feature type="transmembrane region" description="Helical" evidence="9">
    <location>
        <begin position="66"/>
        <end position="89"/>
    </location>
</feature>
<reference evidence="10 12" key="1">
    <citation type="journal article" date="2014" name="Genome Announc.">
        <title>Draft Genome Sequences of Two Isolates of the Roseobacter Group, Sulfitobacter sp. Strains 3SOLIMAR09 and 1FIGIMAR09, from Harbors of Mallorca Island (Mediterranean Sea).</title>
        <authorList>
            <person name="Mas-Llado M."/>
            <person name="Pina-Villalonga J.M."/>
            <person name="Brunet-Galmes I."/>
            <person name="Nogales B."/>
            <person name="Bosch R."/>
        </authorList>
    </citation>
    <scope>NUCLEOTIDE SEQUENCE [LARGE SCALE GENOMIC DNA]</scope>
    <source>
        <strain evidence="10 12">1FIGIMAR09</strain>
    </source>
</reference>
<dbReference type="EMBL" id="JEMU01000013">
    <property type="protein sequence ID" value="KAJ02266.1"/>
    <property type="molecule type" value="Genomic_DNA"/>
</dbReference>
<dbReference type="Proteomes" id="UP000027337">
    <property type="component" value="Unassembled WGS sequence"/>
</dbReference>
<dbReference type="InterPro" id="IPR007208">
    <property type="entry name" value="MrpF/PhaF-like"/>
</dbReference>
<accession>A0A061SKQ0</accession>
<evidence type="ECO:0000256" key="4">
    <source>
        <dbReference type="ARBA" id="ARBA00022475"/>
    </source>
</evidence>
<keyword evidence="8" id="KW-0050">Antiport</keyword>
<dbReference type="PANTHER" id="PTHR34702">
    <property type="entry name" value="NA(+)/H(+) ANTIPORTER SUBUNIT F1"/>
    <property type="match status" value="1"/>
</dbReference>
<keyword evidence="6 9" id="KW-1133">Transmembrane helix</keyword>
<organism evidence="10 12">
    <name type="scientific">Sulfitobacter mediterraneus</name>
    <dbReference type="NCBI Taxonomy" id="83219"/>
    <lineage>
        <taxon>Bacteria</taxon>
        <taxon>Pseudomonadati</taxon>
        <taxon>Pseudomonadota</taxon>
        <taxon>Alphaproteobacteria</taxon>
        <taxon>Rhodobacterales</taxon>
        <taxon>Roseobacteraceae</taxon>
        <taxon>Sulfitobacter</taxon>
    </lineage>
</organism>
<dbReference type="RefSeq" id="WP_025047990.1">
    <property type="nucleotide sequence ID" value="NZ_CANMAK010000001.1"/>
</dbReference>
<dbReference type="eggNOG" id="COG2212">
    <property type="taxonomic scope" value="Bacteria"/>
</dbReference>
<comment type="subcellular location">
    <subcellularLocation>
        <location evidence="1 8">Cell membrane</location>
        <topology evidence="1 8">Multi-pass membrane protein</topology>
    </subcellularLocation>
</comment>
<gene>
    <name evidence="11" type="ORF">C8N31_104119</name>
    <name evidence="10" type="ORF">PM02_14980</name>
</gene>
<dbReference type="NCBIfam" id="NF004812">
    <property type="entry name" value="PRK06161.1"/>
    <property type="match status" value="1"/>
</dbReference>
<evidence type="ECO:0000313" key="12">
    <source>
        <dbReference type="Proteomes" id="UP000027337"/>
    </source>
</evidence>
<proteinExistence type="inferred from homology"/>
<feature type="transmembrane region" description="Helical" evidence="9">
    <location>
        <begin position="40"/>
        <end position="59"/>
    </location>
</feature>
<keyword evidence="3 8" id="KW-0813">Transport</keyword>
<evidence type="ECO:0000256" key="3">
    <source>
        <dbReference type="ARBA" id="ARBA00022448"/>
    </source>
</evidence>
<evidence type="ECO:0000256" key="5">
    <source>
        <dbReference type="ARBA" id="ARBA00022692"/>
    </source>
</evidence>
<dbReference type="PIRSF" id="PIRSF028784">
    <property type="entry name" value="MrpF"/>
    <property type="match status" value="1"/>
</dbReference>
<keyword evidence="7 8" id="KW-0472">Membrane</keyword>
<reference evidence="11 13" key="2">
    <citation type="submission" date="2018-04" db="EMBL/GenBank/DDBJ databases">
        <title>Genomic Encyclopedia of Archaeal and Bacterial Type Strains, Phase II (KMG-II): from individual species to whole genera.</title>
        <authorList>
            <person name="Goeker M."/>
        </authorList>
    </citation>
    <scope>NUCLEOTIDE SEQUENCE [LARGE SCALE GENOMIC DNA]</scope>
    <source>
        <strain evidence="11 13">DSM 12244</strain>
    </source>
</reference>
<dbReference type="PANTHER" id="PTHR34702:SF1">
    <property type="entry name" value="NA(+)_H(+) ANTIPORTER SUBUNIT F"/>
    <property type="match status" value="1"/>
</dbReference>
<evidence type="ECO:0000256" key="9">
    <source>
        <dbReference type="SAM" id="Phobius"/>
    </source>
</evidence>
<dbReference type="GO" id="GO:0015385">
    <property type="term" value="F:sodium:proton antiporter activity"/>
    <property type="evidence" value="ECO:0007669"/>
    <property type="project" value="TreeGrafter"/>
</dbReference>
<dbReference type="Pfam" id="PF04066">
    <property type="entry name" value="MrpF_PhaF"/>
    <property type="match status" value="1"/>
</dbReference>
<sequence>METAMQFMDAALVIAFVLVALSQVLSMVRLVIGPSTGDRILALDTMVVNAIGLIILLGISQGSRIYFEVALIIAMLGFVSTVAYARFVLRGDIIE</sequence>
<comment type="similarity">
    <text evidence="2 8">Belongs to the CPA3 antiporters (TC 2.A.63) subunit F family.</text>
</comment>
<evidence type="ECO:0000256" key="8">
    <source>
        <dbReference type="PIRNR" id="PIRNR028784"/>
    </source>
</evidence>